<dbReference type="PANTHER" id="PTHR23264">
    <property type="entry name" value="NUCLEOTIDE-BINDING PROTEIN NBP35 YEAST -RELATED"/>
    <property type="match status" value="1"/>
</dbReference>
<gene>
    <name evidence="7" type="ORF">DCE01_01145</name>
</gene>
<comment type="caution">
    <text evidence="7">The sequence shown here is derived from an EMBL/GenBank/DDBJ whole genome shotgun (WGS) entry which is preliminary data.</text>
</comment>
<evidence type="ECO:0000256" key="2">
    <source>
        <dbReference type="ARBA" id="ARBA00022741"/>
    </source>
</evidence>
<dbReference type="EMBL" id="DLVE01000015">
    <property type="protein sequence ID" value="HAA83389.1"/>
    <property type="molecule type" value="Genomic_DNA"/>
</dbReference>
<dbReference type="GO" id="GO:0046872">
    <property type="term" value="F:metal ion binding"/>
    <property type="evidence" value="ECO:0007669"/>
    <property type="project" value="UniProtKB-KW"/>
</dbReference>
<dbReference type="GO" id="GO:0140663">
    <property type="term" value="F:ATP-dependent FeS chaperone activity"/>
    <property type="evidence" value="ECO:0007669"/>
    <property type="project" value="InterPro"/>
</dbReference>
<dbReference type="GO" id="GO:0016226">
    <property type="term" value="P:iron-sulfur cluster assembly"/>
    <property type="evidence" value="ECO:0007669"/>
    <property type="project" value="InterPro"/>
</dbReference>
<evidence type="ECO:0000256" key="4">
    <source>
        <dbReference type="ARBA" id="ARBA00023004"/>
    </source>
</evidence>
<sequence length="293" mass="31733">MEEKGCSCENQCSPQCDAKQCDAKKGLNEEGQDGLKNTVSKIKRKILVLSGKGGVGKSTVSTNLAVGLSQKGYFTGLLDIDIHGPNIPNMLGLQGIPPLVTDAGLFPLKPFENLEVISIGFFLQEKDTPVIWRGPLKHRVIEQFLTEVRWGPLDYLVVDSPPGTGDEVISIHQLLDKVDGAVIVATPQEVALADVRRSIRFCLEASIPILGVVENMSGFVCPRCGDIIEIFKTGGAEKIAKEYNIPFLGKIPLDPRIVQGGDEGKPVLLYYPDSEPAKAFAKVVDKIVEALNP</sequence>
<proteinExistence type="inferred from homology"/>
<evidence type="ECO:0000256" key="1">
    <source>
        <dbReference type="ARBA" id="ARBA00022723"/>
    </source>
</evidence>
<comment type="subunit">
    <text evidence="6">Homodimer.</text>
</comment>
<dbReference type="GO" id="GO:0005524">
    <property type="term" value="F:ATP binding"/>
    <property type="evidence" value="ECO:0007669"/>
    <property type="project" value="UniProtKB-UniRule"/>
</dbReference>
<dbReference type="PANTHER" id="PTHR23264:SF19">
    <property type="entry name" value="CYTOSOLIC FE-S CLUSTER ASSEMBLY FACTOR NUBP2"/>
    <property type="match status" value="1"/>
</dbReference>
<keyword evidence="3 6" id="KW-0067">ATP-binding</keyword>
<organism evidence="7 8">
    <name type="scientific">Thermodesulfobacterium commune</name>
    <dbReference type="NCBI Taxonomy" id="1741"/>
    <lineage>
        <taxon>Bacteria</taxon>
        <taxon>Pseudomonadati</taxon>
        <taxon>Thermodesulfobacteriota</taxon>
        <taxon>Thermodesulfobacteria</taxon>
        <taxon>Thermodesulfobacteriales</taxon>
        <taxon>Thermodesulfobacteriaceae</taxon>
        <taxon>Thermodesulfobacterium</taxon>
    </lineage>
</organism>
<dbReference type="InterPro" id="IPR000808">
    <property type="entry name" value="Mrp-like_CS"/>
</dbReference>
<dbReference type="InterPro" id="IPR019591">
    <property type="entry name" value="Mrp/NBP35_ATP-bd"/>
</dbReference>
<evidence type="ECO:0000256" key="5">
    <source>
        <dbReference type="ARBA" id="ARBA00023014"/>
    </source>
</evidence>
<dbReference type="SUPFAM" id="SSF52540">
    <property type="entry name" value="P-loop containing nucleoside triphosphate hydrolases"/>
    <property type="match status" value="1"/>
</dbReference>
<dbReference type="AlphaFoldDB" id="A0A117LCD7"/>
<dbReference type="Proteomes" id="UP000257240">
    <property type="component" value="Unassembled WGS sequence"/>
</dbReference>
<evidence type="ECO:0000313" key="7">
    <source>
        <dbReference type="EMBL" id="HAA83389.1"/>
    </source>
</evidence>
<evidence type="ECO:0000256" key="6">
    <source>
        <dbReference type="HAMAP-Rule" id="MF_02040"/>
    </source>
</evidence>
<reference evidence="7 8" key="1">
    <citation type="journal article" date="2018" name="Nat. Biotechnol.">
        <title>A standardized bacterial taxonomy based on genome phylogeny substantially revises the tree of life.</title>
        <authorList>
            <person name="Parks D.H."/>
            <person name="Chuvochina M."/>
            <person name="Waite D.W."/>
            <person name="Rinke C."/>
            <person name="Skarshewski A."/>
            <person name="Chaumeil P.A."/>
            <person name="Hugenholtz P."/>
        </authorList>
    </citation>
    <scope>NUCLEOTIDE SEQUENCE [LARGE SCALE GENOMIC DNA]</scope>
    <source>
        <strain evidence="7">UBA12529</strain>
    </source>
</reference>
<dbReference type="RefSeq" id="WP_022855683.1">
    <property type="nucleotide sequence ID" value="NZ_DAINLL010000016.1"/>
</dbReference>
<dbReference type="HAMAP" id="MF_02040">
    <property type="entry name" value="Mrp_NBP35"/>
    <property type="match status" value="1"/>
</dbReference>
<dbReference type="PROSITE" id="PS01215">
    <property type="entry name" value="MRP"/>
    <property type="match status" value="1"/>
</dbReference>
<keyword evidence="4 6" id="KW-0408">Iron</keyword>
<comment type="function">
    <text evidence="6">Binds and transfers iron-sulfur (Fe-S) clusters to target apoproteins. Can hydrolyze ATP.</text>
</comment>
<evidence type="ECO:0000256" key="3">
    <source>
        <dbReference type="ARBA" id="ARBA00022840"/>
    </source>
</evidence>
<name>A0A117LCD7_9BACT</name>
<dbReference type="Pfam" id="PF10609">
    <property type="entry name" value="ParA"/>
    <property type="match status" value="1"/>
</dbReference>
<keyword evidence="6" id="KW-0378">Hydrolase</keyword>
<dbReference type="GO" id="GO:0051536">
    <property type="term" value="F:iron-sulfur cluster binding"/>
    <property type="evidence" value="ECO:0007669"/>
    <property type="project" value="UniProtKB-UniRule"/>
</dbReference>
<keyword evidence="5 6" id="KW-0411">Iron-sulfur</keyword>
<dbReference type="Gene3D" id="3.40.50.300">
    <property type="entry name" value="P-loop containing nucleotide triphosphate hydrolases"/>
    <property type="match status" value="1"/>
</dbReference>
<accession>A0A117LCD7</accession>
<dbReference type="FunFam" id="3.40.50.300:FF:001119">
    <property type="entry name" value="Iron-sulfur cluster carrier protein"/>
    <property type="match status" value="1"/>
</dbReference>
<dbReference type="InterPro" id="IPR027417">
    <property type="entry name" value="P-loop_NTPase"/>
</dbReference>
<keyword evidence="1 6" id="KW-0479">Metal-binding</keyword>
<dbReference type="GO" id="GO:0016887">
    <property type="term" value="F:ATP hydrolysis activity"/>
    <property type="evidence" value="ECO:0007669"/>
    <property type="project" value="UniProtKB-UniRule"/>
</dbReference>
<comment type="similarity">
    <text evidence="6">Belongs to the Mrp/NBP35 ATP-binding proteins family.</text>
</comment>
<evidence type="ECO:0000313" key="8">
    <source>
        <dbReference type="Proteomes" id="UP000257240"/>
    </source>
</evidence>
<protein>
    <recommendedName>
        <fullName evidence="6">Iron-sulfur cluster carrier protein</fullName>
    </recommendedName>
</protein>
<feature type="binding site" evidence="6">
    <location>
        <begin position="51"/>
        <end position="58"/>
    </location>
    <ligand>
        <name>ATP</name>
        <dbReference type="ChEBI" id="CHEBI:30616"/>
    </ligand>
</feature>
<dbReference type="CDD" id="cd02037">
    <property type="entry name" value="Mrp_NBP35"/>
    <property type="match status" value="1"/>
</dbReference>
<dbReference type="InterPro" id="IPR033756">
    <property type="entry name" value="YlxH/NBP35"/>
</dbReference>
<dbReference type="GO" id="GO:0005829">
    <property type="term" value="C:cytosol"/>
    <property type="evidence" value="ECO:0007669"/>
    <property type="project" value="TreeGrafter"/>
</dbReference>
<keyword evidence="2 6" id="KW-0547">Nucleotide-binding</keyword>